<keyword evidence="2" id="KW-1185">Reference proteome</keyword>
<evidence type="ECO:0000313" key="2">
    <source>
        <dbReference type="Proteomes" id="UP001151699"/>
    </source>
</evidence>
<dbReference type="AlphaFoldDB" id="A0A9Q0MRN8"/>
<accession>A0A9Q0MRN8</accession>
<name>A0A9Q0MRN8_9DIPT</name>
<gene>
    <name evidence="1" type="ORF">Bhyg_14496</name>
</gene>
<reference evidence="1" key="1">
    <citation type="submission" date="2022-07" db="EMBL/GenBank/DDBJ databases">
        <authorList>
            <person name="Trinca V."/>
            <person name="Uliana J.V.C."/>
            <person name="Torres T.T."/>
            <person name="Ward R.J."/>
            <person name="Monesi N."/>
        </authorList>
    </citation>
    <scope>NUCLEOTIDE SEQUENCE</scope>
    <source>
        <strain evidence="1">HSMRA1968</strain>
        <tissue evidence="1">Whole embryos</tissue>
    </source>
</reference>
<organism evidence="1 2">
    <name type="scientific">Pseudolycoriella hygida</name>
    <dbReference type="NCBI Taxonomy" id="35572"/>
    <lineage>
        <taxon>Eukaryota</taxon>
        <taxon>Metazoa</taxon>
        <taxon>Ecdysozoa</taxon>
        <taxon>Arthropoda</taxon>
        <taxon>Hexapoda</taxon>
        <taxon>Insecta</taxon>
        <taxon>Pterygota</taxon>
        <taxon>Neoptera</taxon>
        <taxon>Endopterygota</taxon>
        <taxon>Diptera</taxon>
        <taxon>Nematocera</taxon>
        <taxon>Sciaroidea</taxon>
        <taxon>Sciaridae</taxon>
        <taxon>Pseudolycoriella</taxon>
    </lineage>
</organism>
<protein>
    <submittedName>
        <fullName evidence="1">Uncharacterized protein</fullName>
    </submittedName>
</protein>
<dbReference type="Proteomes" id="UP001151699">
    <property type="component" value="Chromosome C"/>
</dbReference>
<sequence length="90" mass="10605">MDMQLERPRELQQLKDTILQPLNITVHQLLRNLSQLKPQQLLHNQQLGMDMQLERPQELQQLKDTILQSLNITVHQLLQSLSQLKPQPLL</sequence>
<evidence type="ECO:0000313" key="1">
    <source>
        <dbReference type="EMBL" id="KAJ6635910.1"/>
    </source>
</evidence>
<comment type="caution">
    <text evidence="1">The sequence shown here is derived from an EMBL/GenBank/DDBJ whole genome shotgun (WGS) entry which is preliminary data.</text>
</comment>
<dbReference type="EMBL" id="WJQU01000004">
    <property type="protein sequence ID" value="KAJ6635910.1"/>
    <property type="molecule type" value="Genomic_DNA"/>
</dbReference>
<proteinExistence type="predicted"/>